<dbReference type="Pfam" id="PF05977">
    <property type="entry name" value="MFS_3"/>
    <property type="match status" value="1"/>
</dbReference>
<dbReference type="CDD" id="cd06173">
    <property type="entry name" value="MFS_MefA_like"/>
    <property type="match status" value="1"/>
</dbReference>
<keyword evidence="4 7" id="KW-0812">Transmembrane</keyword>
<evidence type="ECO:0000256" key="6">
    <source>
        <dbReference type="ARBA" id="ARBA00023136"/>
    </source>
</evidence>
<dbReference type="SUPFAM" id="SSF103473">
    <property type="entry name" value="MFS general substrate transporter"/>
    <property type="match status" value="1"/>
</dbReference>
<dbReference type="InterPro" id="IPR036259">
    <property type="entry name" value="MFS_trans_sf"/>
</dbReference>
<protein>
    <submittedName>
        <fullName evidence="9">MFS transporter</fullName>
    </submittedName>
</protein>
<name>A0A937JN39_9ACTN</name>
<dbReference type="Proteomes" id="UP000661858">
    <property type="component" value="Unassembled WGS sequence"/>
</dbReference>
<reference evidence="9" key="1">
    <citation type="submission" date="2021-01" db="EMBL/GenBank/DDBJ databases">
        <title>WGS of actinomycetes isolated from Thailand.</title>
        <authorList>
            <person name="Thawai C."/>
        </authorList>
    </citation>
    <scope>NUCLEOTIDE SEQUENCE</scope>
    <source>
        <strain evidence="9">RCU-197</strain>
    </source>
</reference>
<sequence>MTSALLPDLTPWKASRDFRRLWMSGLISNFGSFLTVVALPVQLKELTESTAAVGAIGAVELLPLVVCGLYGGALADALDKRKLIVWTEAGQGLLSAALLVDALLPHPAIWPLYAVAALSSALVSVQRPALDSLWPRIVAHDDMPAAASLNSLRWTVGGVAGPALAGVVVAYAGLGWAYAADLLTFAVSLAYILRIAPSPAAEEAVRPSLRAVAEGARYAWSRKELLGTYAVDLAAMFLAMPLAVLPFLADELGADWALGLMYASIPAGSLLVTLTSGWTSRVHRHGLMVALSAAGWGLAVAAAGVCGNLWLVLLFLALGGAFDMVSGIFRAAMWNQTIPDELRGRLAGIELLSYSVGPQLGQVWAGALAAWAGVRASVWSGGLACAGAVGLLALCLPGLMSYDARTNEHAVRMRERRATVPV</sequence>
<dbReference type="PANTHER" id="PTHR23513:SF9">
    <property type="entry name" value="ENTEROBACTIN EXPORTER ENTS"/>
    <property type="match status" value="1"/>
</dbReference>
<evidence type="ECO:0000256" key="1">
    <source>
        <dbReference type="ARBA" id="ARBA00004429"/>
    </source>
</evidence>
<comment type="subcellular location">
    <subcellularLocation>
        <location evidence="1">Cell inner membrane</location>
        <topology evidence="1">Multi-pass membrane protein</topology>
    </subcellularLocation>
</comment>
<evidence type="ECO:0000256" key="5">
    <source>
        <dbReference type="ARBA" id="ARBA00022989"/>
    </source>
</evidence>
<dbReference type="RefSeq" id="WP_201831429.1">
    <property type="nucleotide sequence ID" value="NZ_JAERRK010000001.1"/>
</dbReference>
<evidence type="ECO:0000259" key="8">
    <source>
        <dbReference type="PROSITE" id="PS50850"/>
    </source>
</evidence>
<dbReference type="Gene3D" id="1.20.1250.20">
    <property type="entry name" value="MFS general substrate transporter like domains"/>
    <property type="match status" value="1"/>
</dbReference>
<feature type="transmembrane region" description="Helical" evidence="7">
    <location>
        <begin position="151"/>
        <end position="172"/>
    </location>
</feature>
<evidence type="ECO:0000256" key="4">
    <source>
        <dbReference type="ARBA" id="ARBA00022692"/>
    </source>
</evidence>
<feature type="transmembrane region" description="Helical" evidence="7">
    <location>
        <begin position="51"/>
        <end position="71"/>
    </location>
</feature>
<dbReference type="EMBL" id="JAERRK010000001">
    <property type="protein sequence ID" value="MBL1081058.1"/>
    <property type="molecule type" value="Genomic_DNA"/>
</dbReference>
<dbReference type="GO" id="GO:0022857">
    <property type="term" value="F:transmembrane transporter activity"/>
    <property type="evidence" value="ECO:0007669"/>
    <property type="project" value="InterPro"/>
</dbReference>
<evidence type="ECO:0000313" key="9">
    <source>
        <dbReference type="EMBL" id="MBL1081058.1"/>
    </source>
</evidence>
<dbReference type="InterPro" id="IPR020846">
    <property type="entry name" value="MFS_dom"/>
</dbReference>
<feature type="domain" description="Major facilitator superfamily (MFS) profile" evidence="8">
    <location>
        <begin position="220"/>
        <end position="422"/>
    </location>
</feature>
<keyword evidence="6 7" id="KW-0472">Membrane</keyword>
<feature type="transmembrane region" description="Helical" evidence="7">
    <location>
        <begin position="21"/>
        <end position="39"/>
    </location>
</feature>
<feature type="transmembrane region" description="Helical" evidence="7">
    <location>
        <begin position="378"/>
        <end position="399"/>
    </location>
</feature>
<dbReference type="AlphaFoldDB" id="A0A937JN39"/>
<keyword evidence="3" id="KW-1003">Cell membrane</keyword>
<dbReference type="PROSITE" id="PS50850">
    <property type="entry name" value="MFS"/>
    <property type="match status" value="1"/>
</dbReference>
<feature type="transmembrane region" description="Helical" evidence="7">
    <location>
        <begin position="309"/>
        <end position="331"/>
    </location>
</feature>
<dbReference type="PANTHER" id="PTHR23513">
    <property type="entry name" value="INTEGRAL MEMBRANE EFFLUX PROTEIN-RELATED"/>
    <property type="match status" value="1"/>
</dbReference>
<keyword evidence="10" id="KW-1185">Reference proteome</keyword>
<organism evidence="9 10">
    <name type="scientific">Streptomyces actinomycinicus</name>
    <dbReference type="NCBI Taxonomy" id="1695166"/>
    <lineage>
        <taxon>Bacteria</taxon>
        <taxon>Bacillati</taxon>
        <taxon>Actinomycetota</taxon>
        <taxon>Actinomycetes</taxon>
        <taxon>Kitasatosporales</taxon>
        <taxon>Streptomycetaceae</taxon>
        <taxon>Streptomyces</taxon>
    </lineage>
</organism>
<proteinExistence type="predicted"/>
<feature type="transmembrane region" description="Helical" evidence="7">
    <location>
        <begin position="226"/>
        <end position="248"/>
    </location>
</feature>
<gene>
    <name evidence="9" type="ORF">JK359_03565</name>
</gene>
<keyword evidence="5 7" id="KW-1133">Transmembrane helix</keyword>
<evidence type="ECO:0000256" key="2">
    <source>
        <dbReference type="ARBA" id="ARBA00022448"/>
    </source>
</evidence>
<evidence type="ECO:0000313" key="10">
    <source>
        <dbReference type="Proteomes" id="UP000661858"/>
    </source>
</evidence>
<evidence type="ECO:0000256" key="7">
    <source>
        <dbReference type="SAM" id="Phobius"/>
    </source>
</evidence>
<feature type="transmembrane region" description="Helical" evidence="7">
    <location>
        <begin position="254"/>
        <end position="274"/>
    </location>
</feature>
<evidence type="ECO:0000256" key="3">
    <source>
        <dbReference type="ARBA" id="ARBA00022475"/>
    </source>
</evidence>
<dbReference type="GO" id="GO:0005886">
    <property type="term" value="C:plasma membrane"/>
    <property type="evidence" value="ECO:0007669"/>
    <property type="project" value="UniProtKB-SubCell"/>
</dbReference>
<keyword evidence="2" id="KW-0813">Transport</keyword>
<dbReference type="InterPro" id="IPR010290">
    <property type="entry name" value="TM_effector"/>
</dbReference>
<comment type="caution">
    <text evidence="9">The sequence shown here is derived from an EMBL/GenBank/DDBJ whole genome shotgun (WGS) entry which is preliminary data.</text>
</comment>
<accession>A0A937JN39</accession>